<dbReference type="PROSITE" id="PS00061">
    <property type="entry name" value="ADH_SHORT"/>
    <property type="match status" value="1"/>
</dbReference>
<dbReference type="Gene3D" id="3.40.50.720">
    <property type="entry name" value="NAD(P)-binding Rossmann-like Domain"/>
    <property type="match status" value="1"/>
</dbReference>
<dbReference type="PRINTS" id="PR00080">
    <property type="entry name" value="SDRFAMILY"/>
</dbReference>
<dbReference type="InterPro" id="IPR036291">
    <property type="entry name" value="NAD(P)-bd_dom_sf"/>
</dbReference>
<dbReference type="RefSeq" id="WP_184201884.1">
    <property type="nucleotide sequence ID" value="NZ_JACHGW010000004.1"/>
</dbReference>
<sequence length="241" mass="24948">MFRLDGKRAIVTGGASGIGAAIVETLKAQGAHVLVLDLSDHADLPCDVSDPDSVARAFAKADESGPLDLLVCSAGIGFVGDILKTTPADFDRLMGVNGRGLFLCCQQAVARMKASGKGGSIVNICSIAAETALAERFAYSATKGAVLAMTRCIAKDFVADNIRCNAVCPARVHTPFVDAYLAKNYPGKEADQLAVLSSAQPMGRMGQPAEIAALVAYLCSDEASFVTGAAYDIDGGVMAMH</sequence>
<reference evidence="3 4" key="1">
    <citation type="submission" date="2020-08" db="EMBL/GenBank/DDBJ databases">
        <title>Genomic Encyclopedia of Type Strains, Phase IV (KMG-IV): sequencing the most valuable type-strain genomes for metagenomic binning, comparative biology and taxonomic classification.</title>
        <authorList>
            <person name="Goeker M."/>
        </authorList>
    </citation>
    <scope>NUCLEOTIDE SEQUENCE [LARGE SCALE GENOMIC DNA]</scope>
    <source>
        <strain evidence="3 4">DSM 23562</strain>
    </source>
</reference>
<dbReference type="FunFam" id="3.40.50.720:FF:000084">
    <property type="entry name" value="Short-chain dehydrogenase reductase"/>
    <property type="match status" value="1"/>
</dbReference>
<dbReference type="AlphaFoldDB" id="A0A7W9SUQ8"/>
<dbReference type="InterPro" id="IPR002347">
    <property type="entry name" value="SDR_fam"/>
</dbReference>
<dbReference type="Pfam" id="PF13561">
    <property type="entry name" value="adh_short_C2"/>
    <property type="match status" value="1"/>
</dbReference>
<comment type="similarity">
    <text evidence="1">Belongs to the short-chain dehydrogenases/reductases (SDR) family.</text>
</comment>
<dbReference type="EMBL" id="JACHGW010000004">
    <property type="protein sequence ID" value="MBB6052584.1"/>
    <property type="molecule type" value="Genomic_DNA"/>
</dbReference>
<dbReference type="GO" id="GO:0016491">
    <property type="term" value="F:oxidoreductase activity"/>
    <property type="evidence" value="ECO:0007669"/>
    <property type="project" value="UniProtKB-KW"/>
</dbReference>
<keyword evidence="4" id="KW-1185">Reference proteome</keyword>
<dbReference type="PANTHER" id="PTHR43477:SF1">
    <property type="entry name" value="DIHYDROANTICAPSIN 7-DEHYDROGENASE"/>
    <property type="match status" value="1"/>
</dbReference>
<dbReference type="SUPFAM" id="SSF51735">
    <property type="entry name" value="NAD(P)-binding Rossmann-fold domains"/>
    <property type="match status" value="1"/>
</dbReference>
<dbReference type="PANTHER" id="PTHR43477">
    <property type="entry name" value="DIHYDROANTICAPSIN 7-DEHYDROGENASE"/>
    <property type="match status" value="1"/>
</dbReference>
<organism evidence="3 4">
    <name type="scientific">Armatimonas rosea</name>
    <dbReference type="NCBI Taxonomy" id="685828"/>
    <lineage>
        <taxon>Bacteria</taxon>
        <taxon>Bacillati</taxon>
        <taxon>Armatimonadota</taxon>
        <taxon>Armatimonadia</taxon>
        <taxon>Armatimonadales</taxon>
        <taxon>Armatimonadaceae</taxon>
        <taxon>Armatimonas</taxon>
    </lineage>
</organism>
<accession>A0A7W9SUQ8</accession>
<dbReference type="PRINTS" id="PR00081">
    <property type="entry name" value="GDHRDH"/>
</dbReference>
<dbReference type="CDD" id="cd05233">
    <property type="entry name" value="SDR_c"/>
    <property type="match status" value="1"/>
</dbReference>
<evidence type="ECO:0000256" key="2">
    <source>
        <dbReference type="ARBA" id="ARBA00023002"/>
    </source>
</evidence>
<dbReference type="Proteomes" id="UP000520814">
    <property type="component" value="Unassembled WGS sequence"/>
</dbReference>
<keyword evidence="2" id="KW-0560">Oxidoreductase</keyword>
<protein>
    <submittedName>
        <fullName evidence="3">NAD(P)-dependent dehydrogenase (Short-subunit alcohol dehydrogenase family)</fullName>
    </submittedName>
</protein>
<proteinExistence type="inferred from homology"/>
<gene>
    <name evidence="3" type="ORF">HNQ39_004405</name>
</gene>
<dbReference type="InterPro" id="IPR051122">
    <property type="entry name" value="SDR_DHRS6-like"/>
</dbReference>
<dbReference type="InterPro" id="IPR020904">
    <property type="entry name" value="Sc_DH/Rdtase_CS"/>
</dbReference>
<evidence type="ECO:0000313" key="4">
    <source>
        <dbReference type="Proteomes" id="UP000520814"/>
    </source>
</evidence>
<name>A0A7W9SUQ8_ARMRO</name>
<evidence type="ECO:0000256" key="1">
    <source>
        <dbReference type="ARBA" id="ARBA00006484"/>
    </source>
</evidence>
<evidence type="ECO:0000313" key="3">
    <source>
        <dbReference type="EMBL" id="MBB6052584.1"/>
    </source>
</evidence>
<comment type="caution">
    <text evidence="3">The sequence shown here is derived from an EMBL/GenBank/DDBJ whole genome shotgun (WGS) entry which is preliminary data.</text>
</comment>